<protein>
    <submittedName>
        <fullName evidence="2">Uncharacterized protein</fullName>
    </submittedName>
</protein>
<evidence type="ECO:0000256" key="1">
    <source>
        <dbReference type="SAM" id="Phobius"/>
    </source>
</evidence>
<dbReference type="AlphaFoldDB" id="A0AAV2PS64"/>
<feature type="transmembrane region" description="Helical" evidence="1">
    <location>
        <begin position="90"/>
        <end position="109"/>
    </location>
</feature>
<feature type="transmembrane region" description="Helical" evidence="1">
    <location>
        <begin position="425"/>
        <end position="444"/>
    </location>
</feature>
<feature type="transmembrane region" description="Helical" evidence="1">
    <location>
        <begin position="188"/>
        <end position="209"/>
    </location>
</feature>
<name>A0AAV2PS64_MEGNR</name>
<feature type="transmembrane region" description="Helical" evidence="1">
    <location>
        <begin position="129"/>
        <end position="148"/>
    </location>
</feature>
<evidence type="ECO:0000313" key="3">
    <source>
        <dbReference type="Proteomes" id="UP001497623"/>
    </source>
</evidence>
<gene>
    <name evidence="2" type="ORF">MNOR_LOCUS4010</name>
</gene>
<reference evidence="2 3" key="1">
    <citation type="submission" date="2024-05" db="EMBL/GenBank/DDBJ databases">
        <authorList>
            <person name="Wallberg A."/>
        </authorList>
    </citation>
    <scope>NUCLEOTIDE SEQUENCE [LARGE SCALE GENOMIC DNA]</scope>
</reference>
<feature type="transmembrane region" description="Helical" evidence="1">
    <location>
        <begin position="386"/>
        <end position="405"/>
    </location>
</feature>
<keyword evidence="1" id="KW-0812">Transmembrane</keyword>
<feature type="transmembrane region" description="Helical" evidence="1">
    <location>
        <begin position="229"/>
        <end position="249"/>
    </location>
</feature>
<keyword evidence="3" id="KW-1185">Reference proteome</keyword>
<organism evidence="2 3">
    <name type="scientific">Meganyctiphanes norvegica</name>
    <name type="common">Northern krill</name>
    <name type="synonym">Thysanopoda norvegica</name>
    <dbReference type="NCBI Taxonomy" id="48144"/>
    <lineage>
        <taxon>Eukaryota</taxon>
        <taxon>Metazoa</taxon>
        <taxon>Ecdysozoa</taxon>
        <taxon>Arthropoda</taxon>
        <taxon>Crustacea</taxon>
        <taxon>Multicrustacea</taxon>
        <taxon>Malacostraca</taxon>
        <taxon>Eumalacostraca</taxon>
        <taxon>Eucarida</taxon>
        <taxon>Euphausiacea</taxon>
        <taxon>Euphausiidae</taxon>
        <taxon>Meganyctiphanes</taxon>
    </lineage>
</organism>
<keyword evidence="1" id="KW-0472">Membrane</keyword>
<dbReference type="EMBL" id="CAXKWB010001441">
    <property type="protein sequence ID" value="CAL4064361.1"/>
    <property type="molecule type" value="Genomic_DNA"/>
</dbReference>
<feature type="transmembrane region" description="Helical" evidence="1">
    <location>
        <begin position="160"/>
        <end position="176"/>
    </location>
</feature>
<keyword evidence="1" id="KW-1133">Transmembrane helix</keyword>
<feature type="transmembrane region" description="Helical" evidence="1">
    <location>
        <begin position="57"/>
        <end position="78"/>
    </location>
</feature>
<accession>A0AAV2PS64</accession>
<proteinExistence type="predicted"/>
<dbReference type="Proteomes" id="UP001497623">
    <property type="component" value="Unassembled WGS sequence"/>
</dbReference>
<feature type="transmembrane region" description="Helical" evidence="1">
    <location>
        <begin position="359"/>
        <end position="379"/>
    </location>
</feature>
<feature type="transmembrane region" description="Helical" evidence="1">
    <location>
        <begin position="301"/>
        <end position="321"/>
    </location>
</feature>
<evidence type="ECO:0000313" key="2">
    <source>
        <dbReference type="EMBL" id="CAL4064361.1"/>
    </source>
</evidence>
<comment type="caution">
    <text evidence="2">The sequence shown here is derived from an EMBL/GenBank/DDBJ whole genome shotgun (WGS) entry which is preliminary data.</text>
</comment>
<feature type="non-terminal residue" evidence="2">
    <location>
        <position position="1"/>
    </location>
</feature>
<sequence length="463" mass="51020">RIDCKHKQLIGNIMAEGESSDDLQTLIRIDDLEGIQEENESNPPSMTALLQPSNPSWMLPLQCAALITVTTALVIILPPYLEAVNISGDAYSALIFTSVFSTFPILLYVQLRYSYFCQFMRLGPPNPACVLKIGMFYGLSGLMIINSLDRKRVVCHAQEPLMGLIVMYMIIIYFFYKGPELISGKMFCLCGVLCGLFLAMDFQLNNVYLCRGVARMQASDDGGEWSGQTHALWTIVYTAALFLFTWTWLMLEKEIVTKQCGSGGVSLVATVSGGMTANNSDTEALIVGSSHPGQGTTPAKWGIYMVWFTLASLTTIVVLFWTDFFPALGKGTSSSFVKLTSEGLGCHFRWGSECGPTAMYGWMFAVLHIAFLVLLGQVVSSSGSMIYALSVSSVSLPLTGLWWSLFRMGGSLGIEWYPQVTGELIFSMLGLPLMVFCLAFWANLDKQDRLRSNNFQLSSSTTT</sequence>